<dbReference type="InterPro" id="IPR004704">
    <property type="entry name" value="PTS_IID_man"/>
</dbReference>
<evidence type="ECO:0000256" key="1">
    <source>
        <dbReference type="SAM" id="Phobius"/>
    </source>
</evidence>
<feature type="transmembrane region" description="Helical" evidence="1">
    <location>
        <begin position="144"/>
        <end position="163"/>
    </location>
</feature>
<feature type="transmembrane region" description="Helical" evidence="1">
    <location>
        <begin position="188"/>
        <end position="208"/>
    </location>
</feature>
<dbReference type="AlphaFoldDB" id="A0A5P0ZZY1"/>
<dbReference type="Pfam" id="PF03613">
    <property type="entry name" value="EIID-AGA"/>
    <property type="match status" value="1"/>
</dbReference>
<organism evidence="3 4">
    <name type="scientific">Companilactobacillus halodurans</name>
    <dbReference type="NCBI Taxonomy" id="2584183"/>
    <lineage>
        <taxon>Bacteria</taxon>
        <taxon>Bacillati</taxon>
        <taxon>Bacillota</taxon>
        <taxon>Bacilli</taxon>
        <taxon>Lactobacillales</taxon>
        <taxon>Lactobacillaceae</taxon>
        <taxon>Companilactobacillus</taxon>
    </lineage>
</organism>
<gene>
    <name evidence="3" type="ORF">FHL05_10960</name>
    <name evidence="2" type="ORF">FHL06_11260</name>
</gene>
<dbReference type="EMBL" id="VDFP01000031">
    <property type="protein sequence ID" value="MQS76919.1"/>
    <property type="molecule type" value="Genomic_DNA"/>
</dbReference>
<feature type="transmembrane region" description="Helical" evidence="1">
    <location>
        <begin position="256"/>
        <end position="276"/>
    </location>
</feature>
<keyword evidence="4" id="KW-1185">Reference proteome</keyword>
<comment type="caution">
    <text evidence="3">The sequence shown here is derived from an EMBL/GenBank/DDBJ whole genome shotgun (WGS) entry which is preliminary data.</text>
</comment>
<name>A0A5P0ZZY1_9LACO</name>
<dbReference type="Proteomes" id="UP000371423">
    <property type="component" value="Unassembled WGS sequence"/>
</dbReference>
<evidence type="ECO:0000313" key="4">
    <source>
        <dbReference type="Proteomes" id="UP000371423"/>
    </source>
</evidence>
<keyword evidence="1" id="KW-0812">Transmembrane</keyword>
<evidence type="ECO:0000313" key="2">
    <source>
        <dbReference type="EMBL" id="MQS76919.1"/>
    </source>
</evidence>
<dbReference type="GO" id="GO:0009401">
    <property type="term" value="P:phosphoenolpyruvate-dependent sugar phosphotransferase system"/>
    <property type="evidence" value="ECO:0007669"/>
    <property type="project" value="InterPro"/>
</dbReference>
<evidence type="ECO:0000313" key="5">
    <source>
        <dbReference type="Proteomes" id="UP000414364"/>
    </source>
</evidence>
<dbReference type="PROSITE" id="PS51108">
    <property type="entry name" value="PTS_EIID"/>
    <property type="match status" value="1"/>
</dbReference>
<dbReference type="EMBL" id="VDFO01000048">
    <property type="protein sequence ID" value="MQS98372.1"/>
    <property type="molecule type" value="Genomic_DNA"/>
</dbReference>
<dbReference type="GO" id="GO:0005886">
    <property type="term" value="C:plasma membrane"/>
    <property type="evidence" value="ECO:0007669"/>
    <property type="project" value="TreeGrafter"/>
</dbReference>
<dbReference type="RefSeq" id="WP_153386643.1">
    <property type="nucleotide sequence ID" value="NZ_VDFO01000048.1"/>
</dbReference>
<reference evidence="4 5" key="1">
    <citation type="journal article" date="2019" name="Syst. Appl. Microbiol.">
        <title>Polyphasic characterization of two novel Lactobacillus spp. isolated from blown salami packages: Description of Lactobacillus halodurans sp. nov. and Lactobacillus salsicarnum sp. nov.</title>
        <authorList>
            <person name="Schuster J.A."/>
            <person name="Klingl A."/>
            <person name="Vogel R.F."/>
            <person name="Ehrmann M.A."/>
        </authorList>
    </citation>
    <scope>NUCLEOTIDE SEQUENCE [LARGE SCALE GENOMIC DNA]</scope>
    <source>
        <strain evidence="3 4">TMW 1.1920</strain>
        <strain evidence="2 5">TMW 1.2172</strain>
    </source>
</reference>
<accession>A0A5P0ZZY1</accession>
<proteinExistence type="predicted"/>
<dbReference type="InterPro" id="IPR050303">
    <property type="entry name" value="GatZ_KbaZ_carbometab"/>
</dbReference>
<dbReference type="Proteomes" id="UP000414364">
    <property type="component" value="Unassembled WGS sequence"/>
</dbReference>
<keyword evidence="1" id="KW-0472">Membrane</keyword>
<protein>
    <submittedName>
        <fullName evidence="3">PTS system mannose/fructose/sorbose family transporter subunit IID</fullName>
    </submittedName>
</protein>
<evidence type="ECO:0000313" key="3">
    <source>
        <dbReference type="EMBL" id="MQS98372.1"/>
    </source>
</evidence>
<dbReference type="PANTHER" id="PTHR32502:SF27">
    <property type="entry name" value="PTS SYSTEM, MANNOSE-SPECIFIC IID COMPONENT"/>
    <property type="match status" value="1"/>
</dbReference>
<dbReference type="OrthoDB" id="9795582at2"/>
<keyword evidence="1" id="KW-1133">Transmembrane helix</keyword>
<sequence length="277" mass="30216">MTDKVSSKSSKNKLVGKKELNKVFARSFFYGASWNYERMQNLGFLYTILPVLKKLYGKSKTAMSKAMKRHLEFFNTHQSMAPFILGVTSALEEEDGNDRAETTTGIKIGLMGPLSGLGDSLIWLTLVPICMSLGASYGKVGNPLGILISLLLFNAINIPLKYFGLKAGYTGGSQLIEKSSSKGTLDRITNMAIALGLVLVGGLIPQMVTVKLGLKFVQGGLTISLNKIINDIFPKIIPLLVTLGIYKLIHKGKNPVILIFGIMILSILLVWIHVLAK</sequence>
<dbReference type="PANTHER" id="PTHR32502">
    <property type="entry name" value="N-ACETYLGALACTOSAMINE PERMEASE II COMPONENT-RELATED"/>
    <property type="match status" value="1"/>
</dbReference>